<keyword evidence="9" id="KW-0418">Kinase</keyword>
<dbReference type="InterPro" id="IPR001789">
    <property type="entry name" value="Sig_transdc_resp-reg_receiver"/>
</dbReference>
<comment type="catalytic activity">
    <reaction evidence="1">
        <text>ATP + protein L-histidine = ADP + protein N-phospho-L-histidine.</text>
        <dbReference type="EC" id="2.7.13.3"/>
    </reaction>
</comment>
<dbReference type="SMART" id="SM00448">
    <property type="entry name" value="REC"/>
    <property type="match status" value="2"/>
</dbReference>
<dbReference type="Pfam" id="PF02518">
    <property type="entry name" value="HATPase_c"/>
    <property type="match status" value="1"/>
</dbReference>
<keyword evidence="8" id="KW-0547">Nucleotide-binding</keyword>
<dbReference type="PANTHER" id="PTHR45339:SF1">
    <property type="entry name" value="HYBRID SIGNAL TRANSDUCTION HISTIDINE KINASE J"/>
    <property type="match status" value="1"/>
</dbReference>
<feature type="transmembrane region" description="Helical" evidence="15">
    <location>
        <begin position="184"/>
        <end position="207"/>
    </location>
</feature>
<dbReference type="Gene3D" id="1.10.287.130">
    <property type="match status" value="1"/>
</dbReference>
<gene>
    <name evidence="19" type="ORF">GJ699_06510</name>
</gene>
<keyword evidence="13 15" id="KW-0472">Membrane</keyword>
<dbReference type="PROSITE" id="PS50109">
    <property type="entry name" value="HIS_KIN"/>
    <property type="match status" value="1"/>
</dbReference>
<dbReference type="InterPro" id="IPR007895">
    <property type="entry name" value="MASE1"/>
</dbReference>
<feature type="domain" description="Response regulatory" evidence="17">
    <location>
        <begin position="1060"/>
        <end position="1177"/>
    </location>
</feature>
<dbReference type="InterPro" id="IPR011006">
    <property type="entry name" value="CheY-like_superfamily"/>
</dbReference>
<evidence type="ECO:0000256" key="5">
    <source>
        <dbReference type="ARBA" id="ARBA00022553"/>
    </source>
</evidence>
<dbReference type="InterPro" id="IPR006189">
    <property type="entry name" value="CHASE_dom"/>
</dbReference>
<dbReference type="CDD" id="cd16922">
    <property type="entry name" value="HATPase_EvgS-ArcB-TorS-like"/>
    <property type="match status" value="1"/>
</dbReference>
<evidence type="ECO:0000256" key="10">
    <source>
        <dbReference type="ARBA" id="ARBA00022840"/>
    </source>
</evidence>
<dbReference type="FunFam" id="1.10.287.130:FF:000038">
    <property type="entry name" value="Sensory transduction histidine kinase"/>
    <property type="match status" value="1"/>
</dbReference>
<dbReference type="InterPro" id="IPR036097">
    <property type="entry name" value="HisK_dim/P_sf"/>
</dbReference>
<evidence type="ECO:0000259" key="18">
    <source>
        <dbReference type="PROSITE" id="PS50839"/>
    </source>
</evidence>
<dbReference type="PANTHER" id="PTHR45339">
    <property type="entry name" value="HYBRID SIGNAL TRANSDUCTION HISTIDINE KINASE J"/>
    <property type="match status" value="1"/>
</dbReference>
<evidence type="ECO:0000256" key="12">
    <source>
        <dbReference type="ARBA" id="ARBA00023012"/>
    </source>
</evidence>
<dbReference type="Pfam" id="PF00512">
    <property type="entry name" value="HisKA"/>
    <property type="match status" value="1"/>
</dbReference>
<keyword evidence="4" id="KW-1003">Cell membrane</keyword>
<comment type="caution">
    <text evidence="19">The sequence shown here is derived from an EMBL/GenBank/DDBJ whole genome shotgun (WGS) entry which is preliminary data.</text>
</comment>
<evidence type="ECO:0000256" key="3">
    <source>
        <dbReference type="ARBA" id="ARBA00012438"/>
    </source>
</evidence>
<dbReference type="SMART" id="SM01079">
    <property type="entry name" value="CHASE"/>
    <property type="match status" value="1"/>
</dbReference>
<keyword evidence="11 15" id="KW-1133">Transmembrane helix</keyword>
<keyword evidence="7 15" id="KW-0812">Transmembrane</keyword>
<keyword evidence="5 14" id="KW-0597">Phosphoprotein</keyword>
<feature type="transmembrane region" description="Helical" evidence="15">
    <location>
        <begin position="42"/>
        <end position="67"/>
    </location>
</feature>
<dbReference type="InterPro" id="IPR042240">
    <property type="entry name" value="CHASE_sf"/>
</dbReference>
<dbReference type="InterPro" id="IPR005467">
    <property type="entry name" value="His_kinase_dom"/>
</dbReference>
<dbReference type="SUPFAM" id="SSF55874">
    <property type="entry name" value="ATPase domain of HSP90 chaperone/DNA topoisomerase II/histidine kinase"/>
    <property type="match status" value="1"/>
</dbReference>
<feature type="transmembrane region" description="Helical" evidence="15">
    <location>
        <begin position="79"/>
        <end position="101"/>
    </location>
</feature>
<dbReference type="InterPro" id="IPR003661">
    <property type="entry name" value="HisK_dim/P_dom"/>
</dbReference>
<evidence type="ECO:0000256" key="6">
    <source>
        <dbReference type="ARBA" id="ARBA00022679"/>
    </source>
</evidence>
<dbReference type="PROSITE" id="PS50839">
    <property type="entry name" value="CHASE"/>
    <property type="match status" value="1"/>
</dbReference>
<dbReference type="AlphaFoldDB" id="A0A6I2KVW8"/>
<protein>
    <recommendedName>
        <fullName evidence="3">histidine kinase</fullName>
        <ecNumber evidence="3">2.7.13.3</ecNumber>
    </recommendedName>
</protein>
<dbReference type="EC" id="2.7.13.3" evidence="3"/>
<feature type="transmembrane region" description="Helical" evidence="15">
    <location>
        <begin position="216"/>
        <end position="233"/>
    </location>
</feature>
<feature type="domain" description="Response regulatory" evidence="17">
    <location>
        <begin position="911"/>
        <end position="1030"/>
    </location>
</feature>
<feature type="transmembrane region" description="Helical" evidence="15">
    <location>
        <begin position="121"/>
        <end position="146"/>
    </location>
</feature>
<feature type="domain" description="Histidine kinase" evidence="16">
    <location>
        <begin position="679"/>
        <end position="897"/>
    </location>
</feature>
<dbReference type="GO" id="GO:0005886">
    <property type="term" value="C:plasma membrane"/>
    <property type="evidence" value="ECO:0007669"/>
    <property type="project" value="UniProtKB-SubCell"/>
</dbReference>
<dbReference type="SMART" id="SM00388">
    <property type="entry name" value="HisKA"/>
    <property type="match status" value="1"/>
</dbReference>
<feature type="transmembrane region" description="Helical" evidence="15">
    <location>
        <begin position="309"/>
        <end position="328"/>
    </location>
</feature>
<dbReference type="Gene3D" id="3.40.50.2300">
    <property type="match status" value="2"/>
</dbReference>
<dbReference type="InterPro" id="IPR004358">
    <property type="entry name" value="Sig_transdc_His_kin-like_C"/>
</dbReference>
<feature type="modified residue" description="4-aspartylphosphate" evidence="14">
    <location>
        <position position="962"/>
    </location>
</feature>
<dbReference type="InterPro" id="IPR003594">
    <property type="entry name" value="HATPase_dom"/>
</dbReference>
<evidence type="ECO:0000256" key="8">
    <source>
        <dbReference type="ARBA" id="ARBA00022741"/>
    </source>
</evidence>
<evidence type="ECO:0000259" key="17">
    <source>
        <dbReference type="PROSITE" id="PS50110"/>
    </source>
</evidence>
<proteinExistence type="predicted"/>
<evidence type="ECO:0000259" key="16">
    <source>
        <dbReference type="PROSITE" id="PS50109"/>
    </source>
</evidence>
<evidence type="ECO:0000256" key="14">
    <source>
        <dbReference type="PROSITE-ProRule" id="PRU00169"/>
    </source>
</evidence>
<dbReference type="Gene3D" id="3.30.450.350">
    <property type="entry name" value="CHASE domain"/>
    <property type="match status" value="1"/>
</dbReference>
<evidence type="ECO:0000256" key="13">
    <source>
        <dbReference type="ARBA" id="ARBA00023136"/>
    </source>
</evidence>
<evidence type="ECO:0000256" key="4">
    <source>
        <dbReference type="ARBA" id="ARBA00022475"/>
    </source>
</evidence>
<dbReference type="FunFam" id="3.30.565.10:FF:000078">
    <property type="entry name" value="Two-component sensor histidine kinase"/>
    <property type="match status" value="1"/>
</dbReference>
<dbReference type="GO" id="GO:0005524">
    <property type="term" value="F:ATP binding"/>
    <property type="evidence" value="ECO:0007669"/>
    <property type="project" value="UniProtKB-KW"/>
</dbReference>
<name>A0A6I2KVW8_9BURK</name>
<keyword evidence="12" id="KW-0902">Two-component regulatory system</keyword>
<dbReference type="Gene3D" id="3.30.565.10">
    <property type="entry name" value="Histidine kinase-like ATPase, C-terminal domain"/>
    <property type="match status" value="1"/>
</dbReference>
<comment type="subcellular location">
    <subcellularLocation>
        <location evidence="2">Cell membrane</location>
        <topology evidence="2">Multi-pass membrane protein</topology>
    </subcellularLocation>
</comment>
<evidence type="ECO:0000256" key="7">
    <source>
        <dbReference type="ARBA" id="ARBA00022692"/>
    </source>
</evidence>
<evidence type="ECO:0000256" key="9">
    <source>
        <dbReference type="ARBA" id="ARBA00022777"/>
    </source>
</evidence>
<dbReference type="PRINTS" id="PR00344">
    <property type="entry name" value="BCTRLSENSOR"/>
</dbReference>
<accession>A0A6I2KVW8</accession>
<dbReference type="PROSITE" id="PS50110">
    <property type="entry name" value="RESPONSE_REGULATORY"/>
    <property type="match status" value="2"/>
</dbReference>
<dbReference type="Pfam" id="PF03924">
    <property type="entry name" value="CHASE"/>
    <property type="match status" value="1"/>
</dbReference>
<evidence type="ECO:0000256" key="15">
    <source>
        <dbReference type="SAM" id="Phobius"/>
    </source>
</evidence>
<dbReference type="SUPFAM" id="SSF52172">
    <property type="entry name" value="CheY-like"/>
    <property type="match status" value="2"/>
</dbReference>
<keyword evidence="6" id="KW-0808">Transferase</keyword>
<dbReference type="CDD" id="cd00082">
    <property type="entry name" value="HisKA"/>
    <property type="match status" value="1"/>
</dbReference>
<keyword evidence="20" id="KW-1185">Reference proteome</keyword>
<evidence type="ECO:0000256" key="11">
    <source>
        <dbReference type="ARBA" id="ARBA00022989"/>
    </source>
</evidence>
<dbReference type="SMART" id="SM00387">
    <property type="entry name" value="HATPase_c"/>
    <property type="match status" value="1"/>
</dbReference>
<dbReference type="SUPFAM" id="SSF47384">
    <property type="entry name" value="Homodimeric domain of signal transducing histidine kinase"/>
    <property type="match status" value="1"/>
</dbReference>
<evidence type="ECO:0000313" key="20">
    <source>
        <dbReference type="Proteomes" id="UP000433309"/>
    </source>
</evidence>
<dbReference type="EMBL" id="WKJK01000003">
    <property type="protein sequence ID" value="MRW89630.1"/>
    <property type="molecule type" value="Genomic_DNA"/>
</dbReference>
<dbReference type="Pfam" id="PF05231">
    <property type="entry name" value="MASE1"/>
    <property type="match status" value="1"/>
</dbReference>
<dbReference type="InterPro" id="IPR036890">
    <property type="entry name" value="HATPase_C_sf"/>
</dbReference>
<feature type="modified residue" description="4-aspartylphosphate" evidence="14">
    <location>
        <position position="1111"/>
    </location>
</feature>
<feature type="transmembrane region" description="Helical" evidence="15">
    <location>
        <begin position="158"/>
        <end position="178"/>
    </location>
</feature>
<keyword evidence="10" id="KW-0067">ATP-binding</keyword>
<feature type="transmembrane region" description="Helical" evidence="15">
    <location>
        <begin position="270"/>
        <end position="289"/>
    </location>
</feature>
<feature type="transmembrane region" description="Helical" evidence="15">
    <location>
        <begin position="615"/>
        <end position="634"/>
    </location>
</feature>
<dbReference type="Pfam" id="PF00072">
    <property type="entry name" value="Response_reg"/>
    <property type="match status" value="2"/>
</dbReference>
<dbReference type="CDD" id="cd17546">
    <property type="entry name" value="REC_hyHK_CKI1_RcsC-like"/>
    <property type="match status" value="2"/>
</dbReference>
<evidence type="ECO:0000313" key="19">
    <source>
        <dbReference type="EMBL" id="MRW89630.1"/>
    </source>
</evidence>
<organism evidence="19 20">
    <name type="scientific">Duganella guangzhouensis</name>
    <dbReference type="NCBI Taxonomy" id="2666084"/>
    <lineage>
        <taxon>Bacteria</taxon>
        <taxon>Pseudomonadati</taxon>
        <taxon>Pseudomonadota</taxon>
        <taxon>Betaproteobacteria</taxon>
        <taxon>Burkholderiales</taxon>
        <taxon>Oxalobacteraceae</taxon>
        <taxon>Telluria group</taxon>
        <taxon>Duganella</taxon>
    </lineage>
</organism>
<evidence type="ECO:0000256" key="2">
    <source>
        <dbReference type="ARBA" id="ARBA00004651"/>
    </source>
</evidence>
<dbReference type="GO" id="GO:0000155">
    <property type="term" value="F:phosphorelay sensor kinase activity"/>
    <property type="evidence" value="ECO:0007669"/>
    <property type="project" value="InterPro"/>
</dbReference>
<reference evidence="19 20" key="1">
    <citation type="submission" date="2019-11" db="EMBL/GenBank/DDBJ databases">
        <title>Novel species isolated from a subtropical stream in China.</title>
        <authorList>
            <person name="Lu H."/>
        </authorList>
    </citation>
    <scope>NUCLEOTIDE SEQUENCE [LARGE SCALE GENOMIC DNA]</scope>
    <source>
        <strain evidence="19 20">FT80W</strain>
    </source>
</reference>
<evidence type="ECO:0000256" key="1">
    <source>
        <dbReference type="ARBA" id="ARBA00000085"/>
    </source>
</evidence>
<dbReference type="Proteomes" id="UP000433309">
    <property type="component" value="Unassembled WGS sequence"/>
</dbReference>
<sequence length="1187" mass="127444">MEHIMRKLTLLTLCYALIAHASLLLAFAHTNATPVWPPSGIAFAALLLMGYRAWPAIFIGALAANLATFYANGLPLHGGVWLASSLIAGGNTLEALTGAWLVRRYFDVKQPMGQQQNVYKFALVAMAMSAVSAGIGSSTLVVSGLAPAAAYSTVALTWWVGDTAGVLLFGPAIIVWALRRAPPWSWRGAMELALSLAALLALSYFVFGRDYAYDDGLGWLPYLFVLAIAWSSYRHGLRGASIVCMVAAGGAVLGTIKGHGPFAVGTLNDALIALSSYTMLCSLIAMVLSADVSERKRAGDAARYSAAQWGVLLIGVGLTFVVWHLLAAGTERRAQEQFEVESQDIAKRIARRVTLYESGLRGAQALFKAQQDPSRDQWRDFVAGMDLHDNFPGVMGLGYGQYLRADQRAATEADLRNQGYEDFRIWNNNQGVDSGDSVVVMYLEPFAGRNLRAFGYDMMSEPARRVALLQAARSGTPALTAKVVLVQDEKQTGLPGFLMYFPIYHKDARLGPDSTPAQRMAALQGFAYSPIRADEFMQDLLGPGDRTVRLEIFDGASITPSAQLFASERPPTDPQQYPNPYLLTMPLDLLHHQWTLSFTSQPAFENAIDRQKSHIVLLAGVIISLLFFGVVRALTARQAYATALARQMTGALRESERSLIAARDQAEAASRAKSEFVANMSHEIRTPLNAVLGMAHLLNNTALSAEQLKYVDMIRSSGHSLLGILNDVLDFSKIEAGRMELAPVPFQLSLMLEAIANIMTVNAGEKDLELAIGVEPGVPQALVGDGHRLQQVLVNLVGNAIKFTEKGAVSVLVELAAAPATLRFTVSDSGIGIPADRVAQLFAPFSQADASMTRRFGGTGLGLAISRRIVALMGGAIEVRSMPGAGSDFIVSVPLQLGVEAPHERIGQVQHLLVVDDDDTSADYLCRSIRARGWSCDSAASGEQALDLLRTAGVRYDGVLVDWNMPGMNGLATMQAMRADSAIARAPVILMISAFGQGKLLHTDGAQAADAVLLKPVTGGRLAETLQQAQAAARDGMGAGAAASGISPADADVLRLDGVRILLVEDNPVNQLVASTMLAHAGAEIDAVDNGRAAVERLRTQSQRYDLVLMDVQMPEMDGFEATTKIRQELALHLPVLAMTAGVMASEREHCLACGMNDFIAKPIDVEEMLLAIARNLPATRRAASGH</sequence>
<feature type="domain" description="CHASE" evidence="18">
    <location>
        <begin position="439"/>
        <end position="597"/>
    </location>
</feature>